<name>A0A356LMC2_9BURK</name>
<dbReference type="Gene3D" id="1.10.10.10">
    <property type="entry name" value="Winged helix-like DNA-binding domain superfamily/Winged helix DNA-binding domain"/>
    <property type="match status" value="1"/>
</dbReference>
<organism evidence="2 3">
    <name type="scientific">Advenella kashmirensis</name>
    <dbReference type="NCBI Taxonomy" id="310575"/>
    <lineage>
        <taxon>Bacteria</taxon>
        <taxon>Pseudomonadati</taxon>
        <taxon>Pseudomonadota</taxon>
        <taxon>Betaproteobacteria</taxon>
        <taxon>Burkholderiales</taxon>
        <taxon>Alcaligenaceae</taxon>
    </lineage>
</organism>
<dbReference type="GO" id="GO:0032791">
    <property type="term" value="F:lead ion binding"/>
    <property type="evidence" value="ECO:0007669"/>
    <property type="project" value="TreeGrafter"/>
</dbReference>
<dbReference type="InterPro" id="IPR001845">
    <property type="entry name" value="HTH_ArsR_DNA-bd_dom"/>
</dbReference>
<dbReference type="EMBL" id="DOEK01000047">
    <property type="protein sequence ID" value="HBP32044.1"/>
    <property type="molecule type" value="Genomic_DNA"/>
</dbReference>
<dbReference type="AlphaFoldDB" id="A0A356LMC2"/>
<dbReference type="PROSITE" id="PS50987">
    <property type="entry name" value="HTH_ARSR_2"/>
    <property type="match status" value="1"/>
</dbReference>
<dbReference type="GO" id="GO:0003700">
    <property type="term" value="F:DNA-binding transcription factor activity"/>
    <property type="evidence" value="ECO:0007669"/>
    <property type="project" value="InterPro"/>
</dbReference>
<dbReference type="InterPro" id="IPR000835">
    <property type="entry name" value="HTH_MarR-typ"/>
</dbReference>
<dbReference type="PANTHER" id="PTHR39168">
    <property type="entry name" value="TRANSCRIPTIONAL REGULATOR-RELATED"/>
    <property type="match status" value="1"/>
</dbReference>
<evidence type="ECO:0000313" key="2">
    <source>
        <dbReference type="EMBL" id="HBP32044.1"/>
    </source>
</evidence>
<dbReference type="InterPro" id="IPR036390">
    <property type="entry name" value="WH_DNA-bd_sf"/>
</dbReference>
<evidence type="ECO:0000313" key="3">
    <source>
        <dbReference type="Proteomes" id="UP000264036"/>
    </source>
</evidence>
<dbReference type="InterPro" id="IPR011991">
    <property type="entry name" value="ArsR-like_HTH"/>
</dbReference>
<dbReference type="SMART" id="SM00418">
    <property type="entry name" value="HTH_ARSR"/>
    <property type="match status" value="1"/>
</dbReference>
<dbReference type="SUPFAM" id="SSF46785">
    <property type="entry name" value="Winged helix' DNA-binding domain"/>
    <property type="match status" value="1"/>
</dbReference>
<reference evidence="2 3" key="1">
    <citation type="journal article" date="2018" name="Nat. Biotechnol.">
        <title>A standardized bacterial taxonomy based on genome phylogeny substantially revises the tree of life.</title>
        <authorList>
            <person name="Parks D.H."/>
            <person name="Chuvochina M."/>
            <person name="Waite D.W."/>
            <person name="Rinke C."/>
            <person name="Skarshewski A."/>
            <person name="Chaumeil P.A."/>
            <person name="Hugenholtz P."/>
        </authorList>
    </citation>
    <scope>NUCLEOTIDE SEQUENCE [LARGE SCALE GENOMIC DNA]</scope>
    <source>
        <strain evidence="2">UBA10707</strain>
    </source>
</reference>
<gene>
    <name evidence="2" type="ORF">DD666_21870</name>
</gene>
<dbReference type="GO" id="GO:0010288">
    <property type="term" value="P:response to lead ion"/>
    <property type="evidence" value="ECO:0007669"/>
    <property type="project" value="TreeGrafter"/>
</dbReference>
<accession>A0A356LMC2</accession>
<proteinExistence type="predicted"/>
<dbReference type="GO" id="GO:0003677">
    <property type="term" value="F:DNA binding"/>
    <property type="evidence" value="ECO:0007669"/>
    <property type="project" value="TreeGrafter"/>
</dbReference>
<dbReference type="GO" id="GO:0097063">
    <property type="term" value="F:cadmium ion sensor activity"/>
    <property type="evidence" value="ECO:0007669"/>
    <property type="project" value="TreeGrafter"/>
</dbReference>
<dbReference type="InterPro" id="IPR052543">
    <property type="entry name" value="HTH_Metal-responsive_Reg"/>
</dbReference>
<feature type="domain" description="HTH arsR-type" evidence="1">
    <location>
        <begin position="1"/>
        <end position="94"/>
    </location>
</feature>
<evidence type="ECO:0000259" key="1">
    <source>
        <dbReference type="PROSITE" id="PS50987"/>
    </source>
</evidence>
<comment type="caution">
    <text evidence="2">The sequence shown here is derived from an EMBL/GenBank/DDBJ whole genome shotgun (WGS) entry which is preliminary data.</text>
</comment>
<dbReference type="InterPro" id="IPR036388">
    <property type="entry name" value="WH-like_DNA-bd_sf"/>
</dbReference>
<sequence length="245" mass="26334">MVSIASIAQTASLIGDLARASMLAALMDGRALTATELSRIAGIAPQTASGHLTRLVEAGLLVRERQGRHRYHRLASPAVAHMIESIMSLSVDPDTQGARLRCVGPVTGPRDKALRYARTCYDHLAGQLAVEMTDHLIDSGCIELSGDGGLLTDQGDRFLRSLGVDLDSARHRASSRGTGRMFCRPCLDWSARRFHIGGALGAAICQCYLDKGWIRRAAGSRAVTVTPHGQQAIREAFSLTTVGRF</sequence>
<dbReference type="Proteomes" id="UP000264036">
    <property type="component" value="Unassembled WGS sequence"/>
</dbReference>
<dbReference type="CDD" id="cd00090">
    <property type="entry name" value="HTH_ARSR"/>
    <property type="match status" value="1"/>
</dbReference>
<dbReference type="Pfam" id="PF12802">
    <property type="entry name" value="MarR_2"/>
    <property type="match status" value="1"/>
</dbReference>
<protein>
    <submittedName>
        <fullName evidence="2">Transcriptional regulator</fullName>
    </submittedName>
</protein>
<dbReference type="PANTHER" id="PTHR39168:SF1">
    <property type="entry name" value="TRANSCRIPTIONAL REGULATORY PROTEIN"/>
    <property type="match status" value="1"/>
</dbReference>
<dbReference type="GO" id="GO:0046686">
    <property type="term" value="P:response to cadmium ion"/>
    <property type="evidence" value="ECO:0007669"/>
    <property type="project" value="TreeGrafter"/>
</dbReference>